<protein>
    <recommendedName>
        <fullName evidence="5">Molecular chaperone DnaJ</fullName>
    </recommendedName>
</protein>
<proteinExistence type="predicted"/>
<dbReference type="Gene3D" id="2.10.230.10">
    <property type="entry name" value="Heat shock protein DnaJ, cysteine-rich domain"/>
    <property type="match status" value="1"/>
</dbReference>
<keyword evidence="4" id="KW-1185">Reference proteome</keyword>
<keyword evidence="2" id="KW-1133">Transmembrane helix</keyword>
<keyword evidence="2" id="KW-0812">Transmembrane</keyword>
<feature type="region of interest" description="Disordered" evidence="1">
    <location>
        <begin position="72"/>
        <end position="99"/>
    </location>
</feature>
<evidence type="ECO:0000256" key="1">
    <source>
        <dbReference type="SAM" id="MobiDB-lite"/>
    </source>
</evidence>
<gene>
    <name evidence="3" type="ORF">UC8_54960</name>
</gene>
<accession>A0A5B9QWQ3</accession>
<dbReference type="EMBL" id="CP042914">
    <property type="protein sequence ID" value="QEG43447.1"/>
    <property type="molecule type" value="Genomic_DNA"/>
</dbReference>
<evidence type="ECO:0008006" key="5">
    <source>
        <dbReference type="Google" id="ProtNLM"/>
    </source>
</evidence>
<sequence>MQTCPTCCGNKGHYEKSSSICATCRGSRTLSGGVAAYEGYGHQTLMCPRCGGSGSTSTSTWVDCGHCRGKGKIASPSVSKPNPTSPTRKPSRSRPTTSSTTEWSWIAAIIGFVITFGCVANALPDETEFRWYVLSSLGGAAFFGRFYKVVWAVFVLTIIAFVAYAIMTGNQN</sequence>
<feature type="transmembrane region" description="Helical" evidence="2">
    <location>
        <begin position="103"/>
        <end position="123"/>
    </location>
</feature>
<reference evidence="3 4" key="1">
    <citation type="submission" date="2019-08" db="EMBL/GenBank/DDBJ databases">
        <title>Deep-cultivation of Planctomycetes and their phenomic and genomic characterization uncovers novel biology.</title>
        <authorList>
            <person name="Wiegand S."/>
            <person name="Jogler M."/>
            <person name="Boedeker C."/>
            <person name="Pinto D."/>
            <person name="Vollmers J."/>
            <person name="Rivas-Marin E."/>
            <person name="Kohn T."/>
            <person name="Peeters S.H."/>
            <person name="Heuer A."/>
            <person name="Rast P."/>
            <person name="Oberbeckmann S."/>
            <person name="Bunk B."/>
            <person name="Jeske O."/>
            <person name="Meyerdierks A."/>
            <person name="Storesund J.E."/>
            <person name="Kallscheuer N."/>
            <person name="Luecker S."/>
            <person name="Lage O.M."/>
            <person name="Pohl T."/>
            <person name="Merkel B.J."/>
            <person name="Hornburger P."/>
            <person name="Mueller R.-W."/>
            <person name="Bruemmer F."/>
            <person name="Labrenz M."/>
            <person name="Spormann A.M."/>
            <person name="Op den Camp H."/>
            <person name="Overmann J."/>
            <person name="Amann R."/>
            <person name="Jetten M.S.M."/>
            <person name="Mascher T."/>
            <person name="Medema M.H."/>
            <person name="Devos D.P."/>
            <person name="Kaster A.-K."/>
            <person name="Ovreas L."/>
            <person name="Rohde M."/>
            <person name="Galperin M.Y."/>
            <person name="Jogler C."/>
        </authorList>
    </citation>
    <scope>NUCLEOTIDE SEQUENCE [LARGE SCALE GENOMIC DNA]</scope>
    <source>
        <strain evidence="3 4">UC8</strain>
    </source>
</reference>
<evidence type="ECO:0000256" key="2">
    <source>
        <dbReference type="SAM" id="Phobius"/>
    </source>
</evidence>
<dbReference type="SUPFAM" id="SSF57938">
    <property type="entry name" value="DnaJ/Hsp40 cysteine-rich domain"/>
    <property type="match status" value="1"/>
</dbReference>
<keyword evidence="2" id="KW-0472">Membrane</keyword>
<dbReference type="KEGG" id="rul:UC8_54960"/>
<dbReference type="Proteomes" id="UP000325286">
    <property type="component" value="Chromosome"/>
</dbReference>
<dbReference type="AlphaFoldDB" id="A0A5B9QWQ3"/>
<evidence type="ECO:0000313" key="3">
    <source>
        <dbReference type="EMBL" id="QEG43447.1"/>
    </source>
</evidence>
<feature type="compositionally biased region" description="Low complexity" evidence="1">
    <location>
        <begin position="79"/>
        <end position="99"/>
    </location>
</feature>
<name>A0A5B9QWQ3_9BACT</name>
<organism evidence="3 4">
    <name type="scientific">Roseimaritima ulvae</name>
    <dbReference type="NCBI Taxonomy" id="980254"/>
    <lineage>
        <taxon>Bacteria</taxon>
        <taxon>Pseudomonadati</taxon>
        <taxon>Planctomycetota</taxon>
        <taxon>Planctomycetia</taxon>
        <taxon>Pirellulales</taxon>
        <taxon>Pirellulaceae</taxon>
        <taxon>Roseimaritima</taxon>
    </lineage>
</organism>
<evidence type="ECO:0000313" key="4">
    <source>
        <dbReference type="Proteomes" id="UP000325286"/>
    </source>
</evidence>
<feature type="transmembrane region" description="Helical" evidence="2">
    <location>
        <begin position="149"/>
        <end position="167"/>
    </location>
</feature>
<dbReference type="InterPro" id="IPR036410">
    <property type="entry name" value="HSP_DnaJ_Cys-rich_dom_sf"/>
</dbReference>